<dbReference type="KEGG" id="goe:100908834"/>
<dbReference type="Gene3D" id="2.60.120.650">
    <property type="entry name" value="Cupin"/>
    <property type="match status" value="1"/>
</dbReference>
<dbReference type="Proteomes" id="UP000694867">
    <property type="component" value="Unplaced"/>
</dbReference>
<dbReference type="RefSeq" id="XP_003742577.1">
    <property type="nucleotide sequence ID" value="XM_003742529.1"/>
</dbReference>
<keyword evidence="2" id="KW-1185">Reference proteome</keyword>
<dbReference type="PANTHER" id="PTHR10694">
    <property type="entry name" value="LYSINE-SPECIFIC DEMETHYLASE"/>
    <property type="match status" value="1"/>
</dbReference>
<evidence type="ECO:0000259" key="1">
    <source>
        <dbReference type="PROSITE" id="PS51184"/>
    </source>
</evidence>
<dbReference type="PROSITE" id="PS51184">
    <property type="entry name" value="JMJC"/>
    <property type="match status" value="1"/>
</dbReference>
<dbReference type="InterPro" id="IPR003347">
    <property type="entry name" value="JmjC_dom"/>
</dbReference>
<dbReference type="GeneID" id="100908834"/>
<sequence length="206" mass="23149">MTVKSFRQKTNTSKAPTDEATAELEYWASVGDSKPLYGADVDASLLHKDSESFNLRNLGTILDLEEKTILGVTTPYLYFGTWLSTFPWHVEDKNLYSINFLHQGEAKFWYGVSAGFGKRFEQVVSKLLPDQHENCAAFLRHKSTVIAPEILEARGIPVVRACQRQGEFVITFSGGYHSGFNFGPNITEAINFASRAWIPRGIRAHE</sequence>
<evidence type="ECO:0000313" key="3">
    <source>
        <dbReference type="RefSeq" id="XP_003742577.1"/>
    </source>
</evidence>
<dbReference type="PANTHER" id="PTHR10694:SF7">
    <property type="entry name" value="[HISTONE H3]-TRIMETHYL-L-LYSINE(9) DEMETHYLASE"/>
    <property type="match status" value="1"/>
</dbReference>
<dbReference type="GO" id="GO:0010468">
    <property type="term" value="P:regulation of gene expression"/>
    <property type="evidence" value="ECO:0007669"/>
    <property type="project" value="TreeGrafter"/>
</dbReference>
<dbReference type="AlphaFoldDB" id="A0AAJ6QSL3"/>
<protein>
    <submittedName>
        <fullName evidence="3">Lysine-specific demethylase 4D-like</fullName>
    </submittedName>
</protein>
<proteinExistence type="predicted"/>
<dbReference type="GO" id="GO:0000785">
    <property type="term" value="C:chromatin"/>
    <property type="evidence" value="ECO:0007669"/>
    <property type="project" value="TreeGrafter"/>
</dbReference>
<dbReference type="GO" id="GO:0051864">
    <property type="term" value="F:histone H3K36 demethylase activity"/>
    <property type="evidence" value="ECO:0007669"/>
    <property type="project" value="TreeGrafter"/>
</dbReference>
<dbReference type="SMART" id="SM00558">
    <property type="entry name" value="JmjC"/>
    <property type="match status" value="1"/>
</dbReference>
<dbReference type="Pfam" id="PF02373">
    <property type="entry name" value="JmjC"/>
    <property type="match status" value="1"/>
</dbReference>
<accession>A0AAJ6QSL3</accession>
<dbReference type="SUPFAM" id="SSF51197">
    <property type="entry name" value="Clavaminate synthase-like"/>
    <property type="match status" value="1"/>
</dbReference>
<feature type="non-terminal residue" evidence="3">
    <location>
        <position position="206"/>
    </location>
</feature>
<dbReference type="GO" id="GO:0032454">
    <property type="term" value="F:histone H3K9 demethylase activity"/>
    <property type="evidence" value="ECO:0007669"/>
    <property type="project" value="TreeGrafter"/>
</dbReference>
<organism evidence="2 3">
    <name type="scientific">Galendromus occidentalis</name>
    <name type="common">western predatory mite</name>
    <dbReference type="NCBI Taxonomy" id="34638"/>
    <lineage>
        <taxon>Eukaryota</taxon>
        <taxon>Metazoa</taxon>
        <taxon>Ecdysozoa</taxon>
        <taxon>Arthropoda</taxon>
        <taxon>Chelicerata</taxon>
        <taxon>Arachnida</taxon>
        <taxon>Acari</taxon>
        <taxon>Parasitiformes</taxon>
        <taxon>Mesostigmata</taxon>
        <taxon>Gamasina</taxon>
        <taxon>Phytoseioidea</taxon>
        <taxon>Phytoseiidae</taxon>
        <taxon>Typhlodrominae</taxon>
        <taxon>Galendromus</taxon>
    </lineage>
</organism>
<name>A0AAJ6QSL3_9ACAR</name>
<gene>
    <name evidence="3" type="primary">LOC100908834</name>
</gene>
<dbReference type="GO" id="GO:0005634">
    <property type="term" value="C:nucleus"/>
    <property type="evidence" value="ECO:0007669"/>
    <property type="project" value="TreeGrafter"/>
</dbReference>
<reference evidence="3" key="1">
    <citation type="submission" date="2025-08" db="UniProtKB">
        <authorList>
            <consortium name="RefSeq"/>
        </authorList>
    </citation>
    <scope>IDENTIFICATION</scope>
</reference>
<feature type="domain" description="JmjC" evidence="1">
    <location>
        <begin position="47"/>
        <end position="206"/>
    </location>
</feature>
<evidence type="ECO:0000313" key="2">
    <source>
        <dbReference type="Proteomes" id="UP000694867"/>
    </source>
</evidence>